<proteinExistence type="predicted"/>
<evidence type="ECO:0000313" key="3">
    <source>
        <dbReference type="EMBL" id="QDV22716.1"/>
    </source>
</evidence>
<dbReference type="KEGG" id="ahel:Q31a_10020"/>
<dbReference type="InterPro" id="IPR015943">
    <property type="entry name" value="WD40/YVTN_repeat-like_dom_sf"/>
</dbReference>
<protein>
    <submittedName>
        <fullName evidence="3">Outer membrane biogenesis protein BamB</fullName>
    </submittedName>
</protein>
<dbReference type="Pfam" id="PF13360">
    <property type="entry name" value="PQQ_2"/>
    <property type="match status" value="1"/>
</dbReference>
<evidence type="ECO:0000259" key="2">
    <source>
        <dbReference type="Pfam" id="PF13360"/>
    </source>
</evidence>
<evidence type="ECO:0000313" key="4">
    <source>
        <dbReference type="Proteomes" id="UP000318017"/>
    </source>
</evidence>
<dbReference type="SUPFAM" id="SSF50998">
    <property type="entry name" value="Quinoprotein alcohol dehydrogenase-like"/>
    <property type="match status" value="1"/>
</dbReference>
<sequence length="438" mass="48547" precursor="true">MMSTRVPPSHIRSASQAVVTLAFAASWSLLALQAQGQAADLTSADSWREFRGNSANGLALLAQLPTHWSEEDNCVWKTAIHGRGWSSPVASDGEVWLTTASEDGSQLSVLCIDFATGAIKHDRLLYDNNTPQPDHHATNTYASPTPILDEQHVYVHFGSYGTACLDRNTVETIWERRDLPCNHFRGPGSSPILYENKLIFHMDGFDFQYAIALDRHTGQTIWKVDRDIDYGTDNGDFYKAYSTPIIIQVGGVDQLISPASKTLLALNPDTGEEFWRVRYDEHSTTVRPLFDGERIYFSSGFSKAQMLCVRVDGQGDVTDTHVQWSQRKGIGAKPSPVLVAGRLFDVTDDGILERLDLETGEIVWKERLGGKFSASLLATKTHLYAFDHDGKGYVYTLGDTPQLVSENTLPSGCNASPAVIGDSLIVRTTTHLYRFENR</sequence>
<gene>
    <name evidence="3" type="ORF">Q31a_10020</name>
</gene>
<dbReference type="PANTHER" id="PTHR34512">
    <property type="entry name" value="CELL SURFACE PROTEIN"/>
    <property type="match status" value="1"/>
</dbReference>
<dbReference type="InterPro" id="IPR002372">
    <property type="entry name" value="PQQ_rpt_dom"/>
</dbReference>
<keyword evidence="1" id="KW-0732">Signal</keyword>
<keyword evidence="4" id="KW-1185">Reference proteome</keyword>
<evidence type="ECO:0000256" key="1">
    <source>
        <dbReference type="SAM" id="SignalP"/>
    </source>
</evidence>
<name>A0A518G279_9BACT</name>
<dbReference type="RefSeq" id="WP_231691064.1">
    <property type="nucleotide sequence ID" value="NZ_CP036298.1"/>
</dbReference>
<organism evidence="3 4">
    <name type="scientific">Aureliella helgolandensis</name>
    <dbReference type="NCBI Taxonomy" id="2527968"/>
    <lineage>
        <taxon>Bacteria</taxon>
        <taxon>Pseudomonadati</taxon>
        <taxon>Planctomycetota</taxon>
        <taxon>Planctomycetia</taxon>
        <taxon>Pirellulales</taxon>
        <taxon>Pirellulaceae</taxon>
        <taxon>Aureliella</taxon>
    </lineage>
</organism>
<dbReference type="PANTHER" id="PTHR34512:SF30">
    <property type="entry name" value="OUTER MEMBRANE PROTEIN ASSEMBLY FACTOR BAMB"/>
    <property type="match status" value="1"/>
</dbReference>
<feature type="chain" id="PRO_5022034540" evidence="1">
    <location>
        <begin position="25"/>
        <end position="438"/>
    </location>
</feature>
<feature type="signal peptide" evidence="1">
    <location>
        <begin position="1"/>
        <end position="24"/>
    </location>
</feature>
<reference evidence="3 4" key="1">
    <citation type="submission" date="2019-02" db="EMBL/GenBank/DDBJ databases">
        <title>Deep-cultivation of Planctomycetes and their phenomic and genomic characterization uncovers novel biology.</title>
        <authorList>
            <person name="Wiegand S."/>
            <person name="Jogler M."/>
            <person name="Boedeker C."/>
            <person name="Pinto D."/>
            <person name="Vollmers J."/>
            <person name="Rivas-Marin E."/>
            <person name="Kohn T."/>
            <person name="Peeters S.H."/>
            <person name="Heuer A."/>
            <person name="Rast P."/>
            <person name="Oberbeckmann S."/>
            <person name="Bunk B."/>
            <person name="Jeske O."/>
            <person name="Meyerdierks A."/>
            <person name="Storesund J.E."/>
            <person name="Kallscheuer N."/>
            <person name="Luecker S."/>
            <person name="Lage O.M."/>
            <person name="Pohl T."/>
            <person name="Merkel B.J."/>
            <person name="Hornburger P."/>
            <person name="Mueller R.-W."/>
            <person name="Bruemmer F."/>
            <person name="Labrenz M."/>
            <person name="Spormann A.M."/>
            <person name="Op den Camp H."/>
            <person name="Overmann J."/>
            <person name="Amann R."/>
            <person name="Jetten M.S.M."/>
            <person name="Mascher T."/>
            <person name="Medema M.H."/>
            <person name="Devos D.P."/>
            <person name="Kaster A.-K."/>
            <person name="Ovreas L."/>
            <person name="Rohde M."/>
            <person name="Galperin M.Y."/>
            <person name="Jogler C."/>
        </authorList>
    </citation>
    <scope>NUCLEOTIDE SEQUENCE [LARGE SCALE GENOMIC DNA]</scope>
    <source>
        <strain evidence="3 4">Q31a</strain>
    </source>
</reference>
<dbReference type="AlphaFoldDB" id="A0A518G279"/>
<dbReference type="Proteomes" id="UP000318017">
    <property type="component" value="Chromosome"/>
</dbReference>
<dbReference type="EMBL" id="CP036298">
    <property type="protein sequence ID" value="QDV22716.1"/>
    <property type="molecule type" value="Genomic_DNA"/>
</dbReference>
<dbReference type="InterPro" id="IPR011047">
    <property type="entry name" value="Quinoprotein_ADH-like_sf"/>
</dbReference>
<dbReference type="Gene3D" id="2.130.10.10">
    <property type="entry name" value="YVTN repeat-like/Quinoprotein amine dehydrogenase"/>
    <property type="match status" value="1"/>
</dbReference>
<accession>A0A518G279</accession>
<feature type="domain" description="Pyrrolo-quinoline quinone repeat" evidence="2">
    <location>
        <begin position="211"/>
        <end position="433"/>
    </location>
</feature>